<accession>F2L719</accession>
<feature type="transmembrane region" description="Helical" evidence="7">
    <location>
        <begin position="12"/>
        <end position="30"/>
    </location>
</feature>
<dbReference type="SUPFAM" id="SSF161098">
    <property type="entry name" value="MetI-like"/>
    <property type="match status" value="1"/>
</dbReference>
<comment type="subcellular location">
    <subcellularLocation>
        <location evidence="1 7">Cell membrane</location>
        <topology evidence="1 7">Multi-pass membrane protein</topology>
    </subcellularLocation>
</comment>
<feature type="transmembrane region" description="Helical" evidence="7">
    <location>
        <begin position="281"/>
        <end position="304"/>
    </location>
</feature>
<name>F2L719_PSEUX</name>
<dbReference type="InterPro" id="IPR035906">
    <property type="entry name" value="MetI-like_sf"/>
</dbReference>
<evidence type="ECO:0000259" key="8">
    <source>
        <dbReference type="PROSITE" id="PS50928"/>
    </source>
</evidence>
<keyword evidence="9" id="KW-0614">Plasmid</keyword>
<dbReference type="InterPro" id="IPR000515">
    <property type="entry name" value="MetI-like"/>
</dbReference>
<keyword evidence="6 7" id="KW-0472">Membrane</keyword>
<dbReference type="PANTHER" id="PTHR43163">
    <property type="entry name" value="DIPEPTIDE TRANSPORT SYSTEM PERMEASE PROTEIN DPPB-RELATED"/>
    <property type="match status" value="1"/>
</dbReference>
<keyword evidence="3" id="KW-1003">Cell membrane</keyword>
<evidence type="ECO:0000256" key="4">
    <source>
        <dbReference type="ARBA" id="ARBA00022692"/>
    </source>
</evidence>
<protein>
    <submittedName>
        <fullName evidence="9">ABC-type transporter, integral membrane subunit</fullName>
    </submittedName>
</protein>
<geneLocation type="plasmid" evidence="9">
    <name>pPSED02</name>
</geneLocation>
<organism evidence="9">
    <name type="scientific">Pseudonocardia dioxanivorans (strain ATCC 55486 / DSM 44775 / JCM 13855 / CB1190)</name>
    <dbReference type="NCBI Taxonomy" id="675635"/>
    <lineage>
        <taxon>Bacteria</taxon>
        <taxon>Bacillati</taxon>
        <taxon>Actinomycetota</taxon>
        <taxon>Actinomycetes</taxon>
        <taxon>Pseudonocardiales</taxon>
        <taxon>Pseudonocardiaceae</taxon>
        <taxon>Pseudonocardia</taxon>
    </lineage>
</organism>
<keyword evidence="4 7" id="KW-0812">Transmembrane</keyword>
<dbReference type="InterPro" id="IPR045621">
    <property type="entry name" value="BPD_transp_1_N"/>
</dbReference>
<feature type="transmembrane region" description="Helical" evidence="7">
    <location>
        <begin position="101"/>
        <end position="121"/>
    </location>
</feature>
<evidence type="ECO:0000256" key="2">
    <source>
        <dbReference type="ARBA" id="ARBA00022448"/>
    </source>
</evidence>
<dbReference type="Pfam" id="PF19300">
    <property type="entry name" value="BPD_transp_1_N"/>
    <property type="match status" value="1"/>
</dbReference>
<dbReference type="CDD" id="cd06261">
    <property type="entry name" value="TM_PBP2"/>
    <property type="match status" value="1"/>
</dbReference>
<dbReference type="RefSeq" id="WP_014203881.1">
    <property type="nucleotide sequence ID" value="NC_016600.1"/>
</dbReference>
<sequence>MLRAVTSRALHLLGVVFIVSFVTMIMVDLIPGDPASVVLGEGATSEQLDQLRQQWNLDDPLLLRYVESLADLVRGDLGTSVITNDSVLDTILERLPVTLEIAAIALVIALVVGVPLGIWTASRANTWVDRAGLLATSLMISPPAFLTGLLLAYVFAVRLHLLPVTGWVPISEGLSDNLRSALLPGVALSIYETGVVARVLRSAMISTLSEDYVFAAHARGLSRTYVLLRHALRPSLIPLFTVVGLILARLIGGTIIVEVLFALPGIGNLLITSIQSRDFTLLQGVVVFVALGYVLVNALVDVLYTVIDPRLRNRAAA</sequence>
<proteinExistence type="inferred from homology"/>
<evidence type="ECO:0000256" key="6">
    <source>
        <dbReference type="ARBA" id="ARBA00023136"/>
    </source>
</evidence>
<comment type="similarity">
    <text evidence="7">Belongs to the binding-protein-dependent transport system permease family.</text>
</comment>
<evidence type="ECO:0000256" key="3">
    <source>
        <dbReference type="ARBA" id="ARBA00022475"/>
    </source>
</evidence>
<evidence type="ECO:0000313" key="9">
    <source>
        <dbReference type="EMBL" id="AEA28992.1"/>
    </source>
</evidence>
<dbReference type="PANTHER" id="PTHR43163:SF6">
    <property type="entry name" value="DIPEPTIDE TRANSPORT SYSTEM PERMEASE PROTEIN DPPB-RELATED"/>
    <property type="match status" value="1"/>
</dbReference>
<dbReference type="Pfam" id="PF00528">
    <property type="entry name" value="BPD_transp_1"/>
    <property type="match status" value="1"/>
</dbReference>
<gene>
    <name evidence="9" type="ORF">Psed_6926</name>
</gene>
<feature type="transmembrane region" description="Helical" evidence="7">
    <location>
        <begin position="133"/>
        <end position="161"/>
    </location>
</feature>
<dbReference type="AlphaFoldDB" id="F2L719"/>
<feature type="domain" description="ABC transmembrane type-1" evidence="8">
    <location>
        <begin position="95"/>
        <end position="304"/>
    </location>
</feature>
<dbReference type="PROSITE" id="PS50928">
    <property type="entry name" value="ABC_TM1"/>
    <property type="match status" value="1"/>
</dbReference>
<feature type="transmembrane region" description="Helical" evidence="7">
    <location>
        <begin position="236"/>
        <end position="261"/>
    </location>
</feature>
<reference evidence="9" key="1">
    <citation type="journal article" date="2011" name="J. Bacteriol.">
        <title>Genome sequence of the 1,4-dioxane-degrading Pseudonocardia dioxanivorans strain CB1190.</title>
        <authorList>
            <person name="Sales C.M."/>
            <person name="Mahendra S."/>
            <person name="Grostern A."/>
            <person name="Parales R.E."/>
            <person name="Goodwin L.A."/>
            <person name="Woyke T."/>
            <person name="Nolan M."/>
            <person name="Lapidus A."/>
            <person name="Chertkov O."/>
            <person name="Ovchinnikova G."/>
            <person name="Sczyrba A."/>
            <person name="Alvarez-Cohen L."/>
        </authorList>
    </citation>
    <scope>NUCLEOTIDE SEQUENCE</scope>
    <source>
        <strain evidence="9">CB1190</strain>
        <plasmid evidence="9">pPSED02</plasmid>
    </source>
</reference>
<keyword evidence="5 7" id="KW-1133">Transmembrane helix</keyword>
<keyword evidence="2 7" id="KW-0813">Transport</keyword>
<dbReference type="GO" id="GO:0005886">
    <property type="term" value="C:plasma membrane"/>
    <property type="evidence" value="ECO:0007669"/>
    <property type="project" value="UniProtKB-SubCell"/>
</dbReference>
<evidence type="ECO:0000256" key="7">
    <source>
        <dbReference type="RuleBase" id="RU363032"/>
    </source>
</evidence>
<evidence type="ECO:0000256" key="5">
    <source>
        <dbReference type="ARBA" id="ARBA00022989"/>
    </source>
</evidence>
<dbReference type="EMBL" id="CP002596">
    <property type="protein sequence ID" value="AEA28992.1"/>
    <property type="molecule type" value="Genomic_DNA"/>
</dbReference>
<dbReference type="Gene3D" id="1.10.3720.10">
    <property type="entry name" value="MetI-like"/>
    <property type="match status" value="1"/>
</dbReference>
<dbReference type="GO" id="GO:0055085">
    <property type="term" value="P:transmembrane transport"/>
    <property type="evidence" value="ECO:0007669"/>
    <property type="project" value="InterPro"/>
</dbReference>
<evidence type="ECO:0000256" key="1">
    <source>
        <dbReference type="ARBA" id="ARBA00004651"/>
    </source>
</evidence>